<evidence type="ECO:0000256" key="4">
    <source>
        <dbReference type="RuleBase" id="RU362057"/>
    </source>
</evidence>
<evidence type="ECO:0000313" key="5">
    <source>
        <dbReference type="EMBL" id="EYU24822.1"/>
    </source>
</evidence>
<organism evidence="5 6">
    <name type="scientific">Erythranthe guttata</name>
    <name type="common">Yellow monkey flower</name>
    <name type="synonym">Mimulus guttatus</name>
    <dbReference type="NCBI Taxonomy" id="4155"/>
    <lineage>
        <taxon>Eukaryota</taxon>
        <taxon>Viridiplantae</taxon>
        <taxon>Streptophyta</taxon>
        <taxon>Embryophyta</taxon>
        <taxon>Tracheophyta</taxon>
        <taxon>Spermatophyta</taxon>
        <taxon>Magnoliopsida</taxon>
        <taxon>eudicotyledons</taxon>
        <taxon>Gunneridae</taxon>
        <taxon>Pentapetalae</taxon>
        <taxon>asterids</taxon>
        <taxon>lamiids</taxon>
        <taxon>Lamiales</taxon>
        <taxon>Phrymaceae</taxon>
        <taxon>Erythranthe</taxon>
    </lineage>
</organism>
<dbReference type="Proteomes" id="UP000030748">
    <property type="component" value="Unassembled WGS sequence"/>
</dbReference>
<dbReference type="InterPro" id="IPR035595">
    <property type="entry name" value="UDP_glycos_trans_CS"/>
</dbReference>
<dbReference type="SUPFAM" id="SSF53756">
    <property type="entry name" value="UDP-Glycosyltransferase/glycogen phosphorylase"/>
    <property type="match status" value="1"/>
</dbReference>
<dbReference type="EC" id="2.4.1.-" evidence="4"/>
<dbReference type="AlphaFoldDB" id="A0A022Q818"/>
<dbReference type="PANTHER" id="PTHR48048:SF72">
    <property type="entry name" value="GLYCOSYLTRANSFERASE"/>
    <property type="match status" value="1"/>
</dbReference>
<dbReference type="FunFam" id="3.40.50.2000:FF:000056">
    <property type="entry name" value="Glycosyltransferase"/>
    <property type="match status" value="1"/>
</dbReference>
<gene>
    <name evidence="5" type="ORF">MIMGU_mgv1a025629mg</name>
</gene>
<dbReference type="InterPro" id="IPR050481">
    <property type="entry name" value="UDP-glycosyltransf_plant"/>
</dbReference>
<dbReference type="EMBL" id="KI632106">
    <property type="protein sequence ID" value="EYU24822.1"/>
    <property type="molecule type" value="Genomic_DNA"/>
</dbReference>
<accession>A0A022Q818</accession>
<evidence type="ECO:0000256" key="2">
    <source>
        <dbReference type="ARBA" id="ARBA00022679"/>
    </source>
</evidence>
<dbReference type="eggNOG" id="KOG1192">
    <property type="taxonomic scope" value="Eukaryota"/>
</dbReference>
<dbReference type="PROSITE" id="PS00375">
    <property type="entry name" value="UDPGT"/>
    <property type="match status" value="1"/>
</dbReference>
<evidence type="ECO:0000256" key="1">
    <source>
        <dbReference type="ARBA" id="ARBA00009995"/>
    </source>
</evidence>
<dbReference type="STRING" id="4155.A0A022Q818"/>
<dbReference type="Pfam" id="PF00201">
    <property type="entry name" value="UDPGT"/>
    <property type="match status" value="1"/>
</dbReference>
<keyword evidence="2 3" id="KW-0808">Transferase</keyword>
<proteinExistence type="inferred from homology"/>
<sequence length="446" mass="49839">MSVDQKSNLIFIPFPVISHLVAAVKAAMLLSNRDERLSVTILVMKLPIDTKIDSYTKNSPKNSRISTSYIYPKTTVSEILKGSIRVAGFVVDMFCTTMIDVADGFNVPSYVFFPCGAATLGLMFHLQSMNDDHGQEPAVYKDTDVVVSVPTYVNPVPARVWPDLVFKKDNGDYFLNLMRKFRRAKGIIVNTFLEFEPHAVSSLSRDEKIPPVYPIGPIVQEENDENDEIVIGWLNEQPDSSVVFLCFGSRGSFDSDQVKEIAVALENCGRRFLWSLRKPPPKEKFEFPGEYKDPGEVLPEGFLERTVGIGKVVGWVPQMAVLSHPAVGGFVSHCGWNSTLESVWCGVPMAVWPLAAEQQVNAFQLVKEFGMAVEIKMDYRKDSNMIVDAEIIEKAIERLMDPENGIRGKVKVLKEKSRLVLLEGESSCNFLDRLIVDIMANVSSTK</sequence>
<dbReference type="PANTHER" id="PTHR48048">
    <property type="entry name" value="GLYCOSYLTRANSFERASE"/>
    <property type="match status" value="1"/>
</dbReference>
<dbReference type="GO" id="GO:0035251">
    <property type="term" value="F:UDP-glucosyltransferase activity"/>
    <property type="evidence" value="ECO:0000318"/>
    <property type="project" value="GO_Central"/>
</dbReference>
<evidence type="ECO:0000256" key="3">
    <source>
        <dbReference type="RuleBase" id="RU003718"/>
    </source>
</evidence>
<evidence type="ECO:0000313" key="6">
    <source>
        <dbReference type="Proteomes" id="UP000030748"/>
    </source>
</evidence>
<keyword evidence="6" id="KW-1185">Reference proteome</keyword>
<protein>
    <recommendedName>
        <fullName evidence="4">Glycosyltransferase</fullName>
        <ecNumber evidence="4">2.4.1.-</ecNumber>
    </recommendedName>
</protein>
<dbReference type="InterPro" id="IPR002213">
    <property type="entry name" value="UDP_glucos_trans"/>
</dbReference>
<name>A0A022Q818_ERYGU</name>
<reference evidence="5 6" key="1">
    <citation type="journal article" date="2013" name="Proc. Natl. Acad. Sci. U.S.A.">
        <title>Fine-scale variation in meiotic recombination in Mimulus inferred from population shotgun sequencing.</title>
        <authorList>
            <person name="Hellsten U."/>
            <person name="Wright K.M."/>
            <person name="Jenkins J."/>
            <person name="Shu S."/>
            <person name="Yuan Y."/>
            <person name="Wessler S.R."/>
            <person name="Schmutz J."/>
            <person name="Willis J.H."/>
            <person name="Rokhsar D.S."/>
        </authorList>
    </citation>
    <scope>NUCLEOTIDE SEQUENCE [LARGE SCALE GENOMIC DNA]</scope>
    <source>
        <strain evidence="6">cv. DUN x IM62</strain>
    </source>
</reference>
<dbReference type="CDD" id="cd03784">
    <property type="entry name" value="GT1_Gtf-like"/>
    <property type="match status" value="1"/>
</dbReference>
<dbReference type="Gene3D" id="3.40.50.2000">
    <property type="entry name" value="Glycogen Phosphorylase B"/>
    <property type="match status" value="2"/>
</dbReference>
<keyword evidence="3" id="KW-0328">Glycosyltransferase</keyword>
<comment type="similarity">
    <text evidence="1 3">Belongs to the UDP-glycosyltransferase family.</text>
</comment>